<dbReference type="HOGENOM" id="CLU_1126157_0_0_1"/>
<feature type="domain" description="GST N-terminal" evidence="2">
    <location>
        <begin position="2"/>
        <end position="81"/>
    </location>
</feature>
<dbReference type="InterPro" id="IPR040079">
    <property type="entry name" value="Glutathione_S-Trfase"/>
</dbReference>
<dbReference type="SMR" id="K7N4I9"/>
<dbReference type="InParanoid" id="K7N4I9"/>
<gene>
    <name evidence="3" type="ORF">GLYMA_20G197600</name>
</gene>
<dbReference type="InterPro" id="IPR036249">
    <property type="entry name" value="Thioredoxin-like_sf"/>
</dbReference>
<keyword evidence="5" id="KW-1185">Reference proteome</keyword>
<dbReference type="GO" id="GO:0006749">
    <property type="term" value="P:glutathione metabolic process"/>
    <property type="evidence" value="ECO:0000318"/>
    <property type="project" value="GO_Central"/>
</dbReference>
<dbReference type="GO" id="GO:0004364">
    <property type="term" value="F:glutathione transferase activity"/>
    <property type="evidence" value="ECO:0000318"/>
    <property type="project" value="GO_Central"/>
</dbReference>
<dbReference type="SUPFAM" id="SSF52833">
    <property type="entry name" value="Thioredoxin-like"/>
    <property type="match status" value="1"/>
</dbReference>
<dbReference type="InterPro" id="IPR004045">
    <property type="entry name" value="Glutathione_S-Trfase_N"/>
</dbReference>
<dbReference type="PaxDb" id="3847-GLYMA20G33951.1"/>
<dbReference type="Gramene" id="KRG92200">
    <property type="protein sequence ID" value="KRG92200"/>
    <property type="gene ID" value="GLYMA_20G197600"/>
</dbReference>
<comment type="similarity">
    <text evidence="1">Belongs to the GST superfamily.</text>
</comment>
<evidence type="ECO:0000256" key="1">
    <source>
        <dbReference type="RuleBase" id="RU369102"/>
    </source>
</evidence>
<evidence type="ECO:0000259" key="2">
    <source>
        <dbReference type="PROSITE" id="PS50404"/>
    </source>
</evidence>
<comment type="subcellular location">
    <subcellularLocation>
        <location evidence="1">Cytoplasm</location>
        <location evidence="1">Cytosol</location>
    </subcellularLocation>
</comment>
<dbReference type="AlphaFoldDB" id="K7N4I9"/>
<dbReference type="OMA" id="KVFEPHK"/>
<comment type="catalytic activity">
    <reaction evidence="1">
        <text>RX + glutathione = an S-substituted glutathione + a halide anion + H(+)</text>
        <dbReference type="Rhea" id="RHEA:16437"/>
        <dbReference type="ChEBI" id="CHEBI:15378"/>
        <dbReference type="ChEBI" id="CHEBI:16042"/>
        <dbReference type="ChEBI" id="CHEBI:17792"/>
        <dbReference type="ChEBI" id="CHEBI:57925"/>
        <dbReference type="ChEBI" id="CHEBI:90779"/>
        <dbReference type="EC" id="2.5.1.18"/>
    </reaction>
</comment>
<dbReference type="Proteomes" id="UP000008827">
    <property type="component" value="Chromosome 20"/>
</dbReference>
<reference evidence="4" key="2">
    <citation type="submission" date="2018-02" db="UniProtKB">
        <authorList>
            <consortium name="EnsemblPlants"/>
        </authorList>
    </citation>
    <scope>IDENTIFICATION</scope>
    <source>
        <strain evidence="4">Williams 82</strain>
    </source>
</reference>
<dbReference type="SFLD" id="SFLDS00019">
    <property type="entry name" value="Glutathione_Transferase_(cytos"/>
    <property type="match status" value="1"/>
</dbReference>
<reference evidence="3" key="3">
    <citation type="submission" date="2018-07" db="EMBL/GenBank/DDBJ databases">
        <title>WGS assembly of Glycine max.</title>
        <authorList>
            <person name="Schmutz J."/>
            <person name="Cannon S."/>
            <person name="Schlueter J."/>
            <person name="Ma J."/>
            <person name="Mitros T."/>
            <person name="Nelson W."/>
            <person name="Hyten D."/>
            <person name="Song Q."/>
            <person name="Thelen J."/>
            <person name="Cheng J."/>
            <person name="Xu D."/>
            <person name="Hellsten U."/>
            <person name="May G."/>
            <person name="Yu Y."/>
            <person name="Sakurai T."/>
            <person name="Umezawa T."/>
            <person name="Bhattacharyya M."/>
            <person name="Sandhu D."/>
            <person name="Valliyodan B."/>
            <person name="Lindquist E."/>
            <person name="Peto M."/>
            <person name="Grant D."/>
            <person name="Shu S."/>
            <person name="Goodstein D."/>
            <person name="Barry K."/>
            <person name="Futrell-Griggs M."/>
            <person name="Abernathy B."/>
            <person name="Du J."/>
            <person name="Tian Z."/>
            <person name="Zhu L."/>
            <person name="Gill N."/>
            <person name="Joshi T."/>
            <person name="Libault M."/>
            <person name="Sethuraman A."/>
            <person name="Zhang X."/>
            <person name="Shinozaki K."/>
            <person name="Nguyen H."/>
            <person name="Wing R."/>
            <person name="Cregan P."/>
            <person name="Specht J."/>
            <person name="Grimwood J."/>
            <person name="Rokhsar D."/>
            <person name="Stacey G."/>
            <person name="Shoemaker R."/>
            <person name="Jackson S."/>
        </authorList>
    </citation>
    <scope>NUCLEOTIDE SEQUENCE</scope>
    <source>
        <tissue evidence="3">Callus</tissue>
    </source>
</reference>
<dbReference type="GO" id="GO:0005829">
    <property type="term" value="C:cytosol"/>
    <property type="evidence" value="ECO:0007669"/>
    <property type="project" value="UniProtKB-SubCell"/>
</dbReference>
<dbReference type="EnsemblPlants" id="KRG92200">
    <property type="protein sequence ID" value="KRG92200"/>
    <property type="gene ID" value="GLYMA_20G197600"/>
</dbReference>
<evidence type="ECO:0000313" key="5">
    <source>
        <dbReference type="Proteomes" id="UP000008827"/>
    </source>
</evidence>
<dbReference type="PROSITE" id="PS50404">
    <property type="entry name" value="GST_NTER"/>
    <property type="match status" value="1"/>
</dbReference>
<dbReference type="PANTHER" id="PTHR11260">
    <property type="entry name" value="GLUTATHIONE S-TRANSFERASE, GST, SUPERFAMILY, GST DOMAIN CONTAINING"/>
    <property type="match status" value="1"/>
</dbReference>
<dbReference type="EMBL" id="CM000853">
    <property type="protein sequence ID" value="KRG92200.1"/>
    <property type="molecule type" value="Genomic_DNA"/>
</dbReference>
<dbReference type="SFLD" id="SFLDG00358">
    <property type="entry name" value="Main_(cytGST)"/>
    <property type="match status" value="1"/>
</dbReference>
<reference evidence="3 4" key="1">
    <citation type="journal article" date="2010" name="Nature">
        <title>Genome sequence of the palaeopolyploid soybean.</title>
        <authorList>
            <person name="Schmutz J."/>
            <person name="Cannon S.B."/>
            <person name="Schlueter J."/>
            <person name="Ma J."/>
            <person name="Mitros T."/>
            <person name="Nelson W."/>
            <person name="Hyten D.L."/>
            <person name="Song Q."/>
            <person name="Thelen J.J."/>
            <person name="Cheng J."/>
            <person name="Xu D."/>
            <person name="Hellsten U."/>
            <person name="May G.D."/>
            <person name="Yu Y."/>
            <person name="Sakurai T."/>
            <person name="Umezawa T."/>
            <person name="Bhattacharyya M.K."/>
            <person name="Sandhu D."/>
            <person name="Valliyodan B."/>
            <person name="Lindquist E."/>
            <person name="Peto M."/>
            <person name="Grant D."/>
            <person name="Shu S."/>
            <person name="Goodstein D."/>
            <person name="Barry K."/>
            <person name="Futrell-Griggs M."/>
            <person name="Abernathy B."/>
            <person name="Du J."/>
            <person name="Tian Z."/>
            <person name="Zhu L."/>
            <person name="Gill N."/>
            <person name="Joshi T."/>
            <person name="Libault M."/>
            <person name="Sethuraman A."/>
            <person name="Zhang X.-C."/>
            <person name="Shinozaki K."/>
            <person name="Nguyen H.T."/>
            <person name="Wing R.A."/>
            <person name="Cregan P."/>
            <person name="Specht J."/>
            <person name="Grimwood J."/>
            <person name="Rokhsar D."/>
            <person name="Stacey G."/>
            <person name="Shoemaker R.C."/>
            <person name="Jackson S.A."/>
        </authorList>
    </citation>
    <scope>NUCLEOTIDE SEQUENCE [LARGE SCALE GENOMIC DNA]</scope>
    <source>
        <strain evidence="4">cv. Williams 82</strain>
        <tissue evidence="3">Callus</tissue>
    </source>
</reference>
<dbReference type="EC" id="2.5.1.18" evidence="1"/>
<dbReference type="OrthoDB" id="4951845at2759"/>
<dbReference type="InterPro" id="IPR036282">
    <property type="entry name" value="Glutathione-S-Trfase_C_sf"/>
</dbReference>
<keyword evidence="1" id="KW-0963">Cytoplasm</keyword>
<dbReference type="Pfam" id="PF02798">
    <property type="entry name" value="GST_N"/>
    <property type="match status" value="1"/>
</dbReference>
<dbReference type="PANTHER" id="PTHR11260:SF679">
    <property type="entry name" value="GLUTATHIONE TRANSFERASE"/>
    <property type="match status" value="1"/>
</dbReference>
<keyword evidence="1" id="KW-0808">Transferase</keyword>
<accession>K7N4I9</accession>
<dbReference type="SUPFAM" id="SSF47616">
    <property type="entry name" value="GST C-terminal domain-like"/>
    <property type="match status" value="1"/>
</dbReference>
<comment type="function">
    <text evidence="1">Is involved in the conjugation of reduced glutathione to a wide number of exogenous and endogenous hydrophobic electrophiles.</text>
</comment>
<dbReference type="eggNOG" id="KOG0406">
    <property type="taxonomic scope" value="Eukaryota"/>
</dbReference>
<dbReference type="CDD" id="cd03058">
    <property type="entry name" value="GST_N_Tau"/>
    <property type="match status" value="1"/>
</dbReference>
<dbReference type="SFLD" id="SFLDG01152">
    <property type="entry name" value="Main.3:_Omega-_and_Tau-like"/>
    <property type="match status" value="1"/>
</dbReference>
<evidence type="ECO:0000313" key="4">
    <source>
        <dbReference type="EnsemblPlants" id="KRG92200"/>
    </source>
</evidence>
<dbReference type="Gene3D" id="3.40.30.10">
    <property type="entry name" value="Glutaredoxin"/>
    <property type="match status" value="1"/>
</dbReference>
<dbReference type="Gene3D" id="1.20.1050.10">
    <property type="match status" value="1"/>
</dbReference>
<protein>
    <recommendedName>
        <fullName evidence="1">Glutathione S-transferase</fullName>
        <ecNumber evidence="1">2.5.1.18</ecNumber>
    </recommendedName>
</protein>
<evidence type="ECO:0000313" key="3">
    <source>
        <dbReference type="EMBL" id="KRG92200.1"/>
    </source>
</evidence>
<organism evidence="3">
    <name type="scientific">Glycine max</name>
    <name type="common">Soybean</name>
    <name type="synonym">Glycine hispida</name>
    <dbReference type="NCBI Taxonomy" id="3847"/>
    <lineage>
        <taxon>Eukaryota</taxon>
        <taxon>Viridiplantae</taxon>
        <taxon>Streptophyta</taxon>
        <taxon>Embryophyta</taxon>
        <taxon>Tracheophyta</taxon>
        <taxon>Spermatophyta</taxon>
        <taxon>Magnoliopsida</taxon>
        <taxon>eudicotyledons</taxon>
        <taxon>Gunneridae</taxon>
        <taxon>Pentapetalae</taxon>
        <taxon>rosids</taxon>
        <taxon>fabids</taxon>
        <taxon>Fabales</taxon>
        <taxon>Fabaceae</taxon>
        <taxon>Papilionoideae</taxon>
        <taxon>50 kb inversion clade</taxon>
        <taxon>NPAAA clade</taxon>
        <taxon>indigoferoid/millettioid clade</taxon>
        <taxon>Phaseoleae</taxon>
        <taxon>Glycine</taxon>
        <taxon>Glycine subgen. Soja</taxon>
    </lineage>
</organism>
<name>K7N4I9_SOYBN</name>
<dbReference type="GO" id="GO:0005737">
    <property type="term" value="C:cytoplasm"/>
    <property type="evidence" value="ECO:0000318"/>
    <property type="project" value="GO_Central"/>
</dbReference>
<dbReference type="InterPro" id="IPR045074">
    <property type="entry name" value="GST_C_Tau"/>
</dbReference>
<dbReference type="InterPro" id="IPR045073">
    <property type="entry name" value="Omega/Tau-like"/>
</dbReference>
<dbReference type="CDD" id="cd03185">
    <property type="entry name" value="GST_C_Tau"/>
    <property type="match status" value="1"/>
</dbReference>
<sequence>MAEVKLHGFWYNLFTLRVVWTLKLKGIPYLNIEKDRYNKSLQLLEYNPVYRKTPVLVHNGKPLCESMLIVEYIDEIWPHNSLLPADTYERALARFWIKYADEIFPAVSAFFSSNNDEEREKSIEKIWEHLRVVENQCFGDQKKFFGGDIINIVEIDFGSIFKFLVAEDILKRRSWKMRNSLTCTHGIIISRMFQLLKKTSQTMRKWWLLLSLLEKNVWHLPKKVIYIRSSMNESLCICLNRFFMRVC</sequence>
<proteinExistence type="inferred from homology"/>